<evidence type="ECO:0000313" key="14">
    <source>
        <dbReference type="Proteomes" id="UP000182063"/>
    </source>
</evidence>
<dbReference type="Gene3D" id="3.40.50.720">
    <property type="entry name" value="NAD(P)-binding Rossmann-like Domain"/>
    <property type="match status" value="1"/>
</dbReference>
<evidence type="ECO:0000259" key="11">
    <source>
        <dbReference type="Pfam" id="PF02558"/>
    </source>
</evidence>
<dbReference type="UniPathway" id="UPA00028">
    <property type="reaction ID" value="UER00004"/>
</dbReference>
<evidence type="ECO:0000256" key="1">
    <source>
        <dbReference type="ARBA" id="ARBA00004994"/>
    </source>
</evidence>
<dbReference type="PANTHER" id="PTHR21708">
    <property type="entry name" value="PROBABLE 2-DEHYDROPANTOATE 2-REDUCTASE"/>
    <property type="match status" value="1"/>
</dbReference>
<dbReference type="InterPro" id="IPR013332">
    <property type="entry name" value="KPR_N"/>
</dbReference>
<protein>
    <recommendedName>
        <fullName evidence="4 10">2-dehydropantoate 2-reductase</fullName>
        <ecNumber evidence="3 10">1.1.1.169</ecNumber>
    </recommendedName>
    <alternativeName>
        <fullName evidence="8 10">Ketopantoate reductase</fullName>
    </alternativeName>
</protein>
<comment type="function">
    <text evidence="10">Catalyzes the NADPH-dependent reduction of ketopantoate into pantoic acid.</text>
</comment>
<dbReference type="GO" id="GO:0008677">
    <property type="term" value="F:2-dehydropantoate 2-reductase activity"/>
    <property type="evidence" value="ECO:0007669"/>
    <property type="project" value="UniProtKB-EC"/>
</dbReference>
<dbReference type="EMBL" id="CP018221">
    <property type="protein sequence ID" value="API59667.1"/>
    <property type="molecule type" value="Genomic_DNA"/>
</dbReference>
<evidence type="ECO:0000256" key="6">
    <source>
        <dbReference type="ARBA" id="ARBA00022857"/>
    </source>
</evidence>
<name>A0A1L3ZVM1_9SPHN</name>
<comment type="similarity">
    <text evidence="2 10">Belongs to the ketopantoate reductase family.</text>
</comment>
<organism evidence="13 14">
    <name type="scientific">Tardibacter chloracetimidivorans</name>
    <dbReference type="NCBI Taxonomy" id="1921510"/>
    <lineage>
        <taxon>Bacteria</taxon>
        <taxon>Pseudomonadati</taxon>
        <taxon>Pseudomonadota</taxon>
        <taxon>Alphaproteobacteria</taxon>
        <taxon>Sphingomonadales</taxon>
        <taxon>Sphingomonadaceae</taxon>
        <taxon>Tardibacter</taxon>
    </lineage>
</organism>
<dbReference type="InterPro" id="IPR036291">
    <property type="entry name" value="NAD(P)-bd_dom_sf"/>
</dbReference>
<evidence type="ECO:0000256" key="10">
    <source>
        <dbReference type="RuleBase" id="RU362068"/>
    </source>
</evidence>
<dbReference type="SUPFAM" id="SSF48179">
    <property type="entry name" value="6-phosphogluconate dehydrogenase C-terminal domain-like"/>
    <property type="match status" value="1"/>
</dbReference>
<evidence type="ECO:0000313" key="13">
    <source>
        <dbReference type="EMBL" id="API59667.1"/>
    </source>
</evidence>
<dbReference type="InterPro" id="IPR008927">
    <property type="entry name" value="6-PGluconate_DH-like_C_sf"/>
</dbReference>
<dbReference type="Gene3D" id="1.10.1040.10">
    <property type="entry name" value="N-(1-d-carboxylethyl)-l-norvaline Dehydrogenase, domain 2"/>
    <property type="match status" value="1"/>
</dbReference>
<dbReference type="AlphaFoldDB" id="A0A1L3ZVM1"/>
<dbReference type="Proteomes" id="UP000182063">
    <property type="component" value="Chromosome"/>
</dbReference>
<dbReference type="RefSeq" id="WP_072597407.1">
    <property type="nucleotide sequence ID" value="NZ_CP018221.1"/>
</dbReference>
<evidence type="ECO:0000256" key="5">
    <source>
        <dbReference type="ARBA" id="ARBA00022655"/>
    </source>
</evidence>
<dbReference type="GO" id="GO:0005737">
    <property type="term" value="C:cytoplasm"/>
    <property type="evidence" value="ECO:0007669"/>
    <property type="project" value="TreeGrafter"/>
</dbReference>
<evidence type="ECO:0000256" key="9">
    <source>
        <dbReference type="ARBA" id="ARBA00048793"/>
    </source>
</evidence>
<dbReference type="EC" id="1.1.1.169" evidence="3 10"/>
<keyword evidence="6 10" id="KW-0521">NADP</keyword>
<dbReference type="STRING" id="1921510.BSL82_10335"/>
<accession>A0A1L3ZVM1</accession>
<comment type="catalytic activity">
    <reaction evidence="9 10">
        <text>(R)-pantoate + NADP(+) = 2-dehydropantoate + NADPH + H(+)</text>
        <dbReference type="Rhea" id="RHEA:16233"/>
        <dbReference type="ChEBI" id="CHEBI:11561"/>
        <dbReference type="ChEBI" id="CHEBI:15378"/>
        <dbReference type="ChEBI" id="CHEBI:15980"/>
        <dbReference type="ChEBI" id="CHEBI:57783"/>
        <dbReference type="ChEBI" id="CHEBI:58349"/>
        <dbReference type="EC" id="1.1.1.169"/>
    </reaction>
</comment>
<keyword evidence="14" id="KW-1185">Reference proteome</keyword>
<feature type="domain" description="Ketopantoate reductase N-terminal" evidence="11">
    <location>
        <begin position="5"/>
        <end position="152"/>
    </location>
</feature>
<dbReference type="OrthoDB" id="9793586at2"/>
<reference evidence="14" key="1">
    <citation type="submission" date="2016-11" db="EMBL/GenBank/DDBJ databases">
        <title>Complete Genome Sequence of alachlor-degrading Sphingomonas sp. strain JJ-A5.</title>
        <authorList>
            <person name="Lee H."/>
            <person name="Ka J.-O."/>
        </authorList>
    </citation>
    <scope>NUCLEOTIDE SEQUENCE [LARGE SCALE GENOMIC DNA]</scope>
    <source>
        <strain evidence="14">JJ-A5</strain>
    </source>
</reference>
<dbReference type="Pfam" id="PF02558">
    <property type="entry name" value="ApbA"/>
    <property type="match status" value="1"/>
</dbReference>
<dbReference type="PANTHER" id="PTHR21708:SF26">
    <property type="entry name" value="2-DEHYDROPANTOATE 2-REDUCTASE"/>
    <property type="match status" value="1"/>
</dbReference>
<sequence length="296" mass="31631">MAVRIAVIGAGALGGYFGARLMQAGHDVVFVARGHRLQVLSDSGLTIATEHGTEHFRLQLTDSFEAMASVDLALLCVKTWHVPGVIAQMQAGSISPQRLLTLQNGVEAHLQMATIFPAGRILSGIAQGFFEIEQDCRVRHAGVPPKIIFGALAPDGKAHAVWLAALLGDAAILYENVADIEARLWEKLLLASSVGAVGACTGKPMGAILGEPDLRGQVVQMMDEITSVAQAAGIALDQAASTRMFDFARTFPPEATTSMQRDLMEGRPSELDAQLGVIYRLGWEYGVSIPLERFPS</sequence>
<evidence type="ECO:0000256" key="8">
    <source>
        <dbReference type="ARBA" id="ARBA00032024"/>
    </source>
</evidence>
<evidence type="ECO:0000256" key="3">
    <source>
        <dbReference type="ARBA" id="ARBA00013014"/>
    </source>
</evidence>
<keyword evidence="7 10" id="KW-0560">Oxidoreductase</keyword>
<evidence type="ECO:0000256" key="7">
    <source>
        <dbReference type="ARBA" id="ARBA00023002"/>
    </source>
</evidence>
<dbReference type="InterPro" id="IPR003710">
    <property type="entry name" value="ApbA"/>
</dbReference>
<evidence type="ECO:0000256" key="2">
    <source>
        <dbReference type="ARBA" id="ARBA00007870"/>
    </source>
</evidence>
<dbReference type="KEGG" id="sphj:BSL82_10335"/>
<dbReference type="SUPFAM" id="SSF51735">
    <property type="entry name" value="NAD(P)-binding Rossmann-fold domains"/>
    <property type="match status" value="1"/>
</dbReference>
<dbReference type="GO" id="GO:0015940">
    <property type="term" value="P:pantothenate biosynthetic process"/>
    <property type="evidence" value="ECO:0007669"/>
    <property type="project" value="UniProtKB-UniPathway"/>
</dbReference>
<comment type="pathway">
    <text evidence="1 10">Cofactor biosynthesis; (R)-pantothenate biosynthesis; (R)-pantoate from 3-methyl-2-oxobutanoate: step 2/2.</text>
</comment>
<evidence type="ECO:0000256" key="4">
    <source>
        <dbReference type="ARBA" id="ARBA00019465"/>
    </source>
</evidence>
<gene>
    <name evidence="13" type="ORF">BSL82_10335</name>
</gene>
<proteinExistence type="inferred from homology"/>
<dbReference type="InterPro" id="IPR051402">
    <property type="entry name" value="KPR-Related"/>
</dbReference>
<dbReference type="Pfam" id="PF08546">
    <property type="entry name" value="ApbA_C"/>
    <property type="match status" value="1"/>
</dbReference>
<evidence type="ECO:0000259" key="12">
    <source>
        <dbReference type="Pfam" id="PF08546"/>
    </source>
</evidence>
<dbReference type="NCBIfam" id="TIGR00745">
    <property type="entry name" value="apbA_panE"/>
    <property type="match status" value="1"/>
</dbReference>
<dbReference type="InterPro" id="IPR013328">
    <property type="entry name" value="6PGD_dom2"/>
</dbReference>
<dbReference type="InterPro" id="IPR013752">
    <property type="entry name" value="KPA_reductase"/>
</dbReference>
<feature type="domain" description="Ketopantoate reductase C-terminal" evidence="12">
    <location>
        <begin position="179"/>
        <end position="291"/>
    </location>
</feature>
<keyword evidence="5 10" id="KW-0566">Pantothenate biosynthesis</keyword>